<dbReference type="AlphaFoldDB" id="A0A6J7P6M6"/>
<dbReference type="InterPro" id="IPR003765">
    <property type="entry name" value="NO3_reductase_chaperone_NarJ"/>
</dbReference>
<dbReference type="InterPro" id="IPR036411">
    <property type="entry name" value="TorD-like_sf"/>
</dbReference>
<organism evidence="3">
    <name type="scientific">freshwater metagenome</name>
    <dbReference type="NCBI Taxonomy" id="449393"/>
    <lineage>
        <taxon>unclassified sequences</taxon>
        <taxon>metagenomes</taxon>
        <taxon>ecological metagenomes</taxon>
    </lineage>
</organism>
<dbReference type="PANTHER" id="PTHR43680">
    <property type="entry name" value="NITRATE REDUCTASE MOLYBDENUM COFACTOR ASSEMBLY CHAPERONE"/>
    <property type="match status" value="1"/>
</dbReference>
<proteinExistence type="predicted"/>
<evidence type="ECO:0000313" key="2">
    <source>
        <dbReference type="EMBL" id="CAB4865298.1"/>
    </source>
</evidence>
<dbReference type="NCBIfam" id="TIGR00684">
    <property type="entry name" value="narJ"/>
    <property type="match status" value="1"/>
</dbReference>
<reference evidence="3" key="1">
    <citation type="submission" date="2020-05" db="EMBL/GenBank/DDBJ databases">
        <authorList>
            <person name="Chiriac C."/>
            <person name="Salcher M."/>
            <person name="Ghai R."/>
            <person name="Kavagutti S V."/>
        </authorList>
    </citation>
    <scope>NUCLEOTIDE SEQUENCE</scope>
</reference>
<protein>
    <submittedName>
        <fullName evidence="3">Unannotated protein</fullName>
    </submittedName>
</protein>
<dbReference type="GO" id="GO:0016530">
    <property type="term" value="F:metallochaperone activity"/>
    <property type="evidence" value="ECO:0007669"/>
    <property type="project" value="TreeGrafter"/>
</dbReference>
<dbReference type="EMBL" id="CAFBPA010000036">
    <property type="protein sequence ID" value="CAB4998919.1"/>
    <property type="molecule type" value="Genomic_DNA"/>
</dbReference>
<dbReference type="EMBL" id="CAFBLV010000046">
    <property type="protein sequence ID" value="CAB4865298.1"/>
    <property type="molecule type" value="Genomic_DNA"/>
</dbReference>
<evidence type="ECO:0000313" key="3">
    <source>
        <dbReference type="EMBL" id="CAB4998919.1"/>
    </source>
</evidence>
<name>A0A6J7P6M6_9ZZZZ</name>
<accession>A0A6J7P6M6</accession>
<keyword evidence="1" id="KW-0534">Nitrate assimilation</keyword>
<dbReference type="GO" id="GO:0042128">
    <property type="term" value="P:nitrate assimilation"/>
    <property type="evidence" value="ECO:0007669"/>
    <property type="project" value="UniProtKB-KW"/>
</dbReference>
<evidence type="ECO:0000256" key="1">
    <source>
        <dbReference type="ARBA" id="ARBA00023063"/>
    </source>
</evidence>
<dbReference type="Gene3D" id="1.10.3480.10">
    <property type="entry name" value="TorD-like"/>
    <property type="match status" value="1"/>
</dbReference>
<dbReference type="GO" id="GO:0051131">
    <property type="term" value="P:chaperone-mediated protein complex assembly"/>
    <property type="evidence" value="ECO:0007669"/>
    <property type="project" value="InterPro"/>
</dbReference>
<gene>
    <name evidence="2" type="ORF">UFOPK3425_00355</name>
    <name evidence="3" type="ORF">UFOPK4043_00364</name>
</gene>
<dbReference type="InterPro" id="IPR020945">
    <property type="entry name" value="DMSO/NO3_reduct_chaperone"/>
</dbReference>
<dbReference type="Pfam" id="PF02613">
    <property type="entry name" value="Nitrate_red_del"/>
    <property type="match status" value="1"/>
</dbReference>
<dbReference type="SUPFAM" id="SSF89155">
    <property type="entry name" value="TorD-like"/>
    <property type="match status" value="1"/>
</dbReference>
<sequence>MTNLDSQDTATARLAASWLLWYPDDELFERLDEISSAVNSLPAQTGTPLKAFLGKLSSTPLIEMQADFVATFDMKRKASPYLTYWTDGDTRNRGQAILRFKQAYLAAGFDSGSRELADHLCVVLEFAAIGDQLTGDALLAEHSGPIHLLRDALVQLASPYSQVLDAVVATLPQVTSEIQARIIQLAAQGPPAEEVGLEPFPVFVTLDPIGGRR</sequence>
<dbReference type="PANTHER" id="PTHR43680:SF2">
    <property type="entry name" value="NITRATE REDUCTASE MOLYBDENUM COFACTOR ASSEMBLY CHAPERONE NARJ"/>
    <property type="match status" value="1"/>
</dbReference>
<dbReference type="GO" id="GO:0051082">
    <property type="term" value="F:unfolded protein binding"/>
    <property type="evidence" value="ECO:0007669"/>
    <property type="project" value="InterPro"/>
</dbReference>